<accession>A0A915K598</accession>
<feature type="compositionally biased region" description="Pro residues" evidence="1">
    <location>
        <begin position="88"/>
        <end position="97"/>
    </location>
</feature>
<evidence type="ECO:0000313" key="3">
    <source>
        <dbReference type="WBParaSite" id="nRc.2.0.1.t33030-RA"/>
    </source>
</evidence>
<feature type="compositionally biased region" description="Polar residues" evidence="1">
    <location>
        <begin position="62"/>
        <end position="73"/>
    </location>
</feature>
<proteinExistence type="predicted"/>
<evidence type="ECO:0000313" key="2">
    <source>
        <dbReference type="Proteomes" id="UP000887565"/>
    </source>
</evidence>
<reference evidence="3" key="1">
    <citation type="submission" date="2022-11" db="UniProtKB">
        <authorList>
            <consortium name="WormBaseParasite"/>
        </authorList>
    </citation>
    <scope>IDENTIFICATION</scope>
</reference>
<sequence length="115" mass="12801">MSNNMPMLSPKPLASSTQQKPKSELQSGPFSSAKPTPKRSRQGPHSHSIAVLTVATDHYRDSTLSTDCHSQNSAPPPNKFVSFQPQPLEEPPQPQPPTEMLLEQLIQCYDRNHEE</sequence>
<keyword evidence="2" id="KW-1185">Reference proteome</keyword>
<dbReference type="Proteomes" id="UP000887565">
    <property type="component" value="Unplaced"/>
</dbReference>
<feature type="region of interest" description="Disordered" evidence="1">
    <location>
        <begin position="1"/>
        <end position="99"/>
    </location>
</feature>
<organism evidence="2 3">
    <name type="scientific">Romanomermis culicivorax</name>
    <name type="common">Nematode worm</name>
    <dbReference type="NCBI Taxonomy" id="13658"/>
    <lineage>
        <taxon>Eukaryota</taxon>
        <taxon>Metazoa</taxon>
        <taxon>Ecdysozoa</taxon>
        <taxon>Nematoda</taxon>
        <taxon>Enoplea</taxon>
        <taxon>Dorylaimia</taxon>
        <taxon>Mermithida</taxon>
        <taxon>Mermithoidea</taxon>
        <taxon>Mermithidae</taxon>
        <taxon>Romanomermis</taxon>
    </lineage>
</organism>
<protein>
    <submittedName>
        <fullName evidence="3">Uncharacterized protein</fullName>
    </submittedName>
</protein>
<name>A0A915K598_ROMCU</name>
<dbReference type="WBParaSite" id="nRc.2.0.1.t33030-RA">
    <property type="protein sequence ID" value="nRc.2.0.1.t33030-RA"/>
    <property type="gene ID" value="nRc.2.0.1.g33030"/>
</dbReference>
<dbReference type="AlphaFoldDB" id="A0A915K598"/>
<feature type="compositionally biased region" description="Polar residues" evidence="1">
    <location>
        <begin position="14"/>
        <end position="34"/>
    </location>
</feature>
<evidence type="ECO:0000256" key="1">
    <source>
        <dbReference type="SAM" id="MobiDB-lite"/>
    </source>
</evidence>